<sequence length="104" mass="11131">MSSGIQVDPEELRTHAGHIDSLIARFETVKAASAQITAAPDAFGPLCEWMAGILEDKHQMVEPLFDKGKSNLGTHVEALRTCADLYEESDASAGGDFDKLGGEI</sequence>
<evidence type="ECO:0000313" key="1">
    <source>
        <dbReference type="EMBL" id="MBO3733461.1"/>
    </source>
</evidence>
<gene>
    <name evidence="1" type="ORF">J5V16_11550</name>
</gene>
<protein>
    <submittedName>
        <fullName evidence="1">PE domain-containing protein</fullName>
    </submittedName>
</protein>
<evidence type="ECO:0000313" key="2">
    <source>
        <dbReference type="Proteomes" id="UP000681341"/>
    </source>
</evidence>
<dbReference type="EMBL" id="JAGFNP010000005">
    <property type="protein sequence ID" value="MBO3733461.1"/>
    <property type="molecule type" value="Genomic_DNA"/>
</dbReference>
<organism evidence="1 2">
    <name type="scientific">Glycomyces niveus</name>
    <dbReference type="NCBI Taxonomy" id="2820287"/>
    <lineage>
        <taxon>Bacteria</taxon>
        <taxon>Bacillati</taxon>
        <taxon>Actinomycetota</taxon>
        <taxon>Actinomycetes</taxon>
        <taxon>Glycomycetales</taxon>
        <taxon>Glycomycetaceae</taxon>
        <taxon>Glycomyces</taxon>
    </lineage>
</organism>
<dbReference type="RefSeq" id="WP_208496372.1">
    <property type="nucleotide sequence ID" value="NZ_JAGFNP010000005.1"/>
</dbReference>
<dbReference type="Proteomes" id="UP000681341">
    <property type="component" value="Unassembled WGS sequence"/>
</dbReference>
<dbReference type="InterPro" id="IPR022536">
    <property type="entry name" value="EspC"/>
</dbReference>
<reference evidence="1 2" key="1">
    <citation type="submission" date="2021-03" db="EMBL/GenBank/DDBJ databases">
        <title>Glycomyces sp. nov., a novel actinomycete isolated from soil.</title>
        <authorList>
            <person name="Yang X."/>
            <person name="Xu X."/>
        </authorList>
    </citation>
    <scope>NUCLEOTIDE SEQUENCE [LARGE SCALE GENOMIC DNA]</scope>
    <source>
        <strain evidence="1 2">NEAU-S30</strain>
    </source>
</reference>
<accession>A0ABS3U3W1</accession>
<dbReference type="Pfam" id="PF10824">
    <property type="entry name" value="T7SS_ESX_EspC"/>
    <property type="match status" value="1"/>
</dbReference>
<comment type="caution">
    <text evidence="1">The sequence shown here is derived from an EMBL/GenBank/DDBJ whole genome shotgun (WGS) entry which is preliminary data.</text>
</comment>
<name>A0ABS3U3W1_9ACTN</name>
<keyword evidence="2" id="KW-1185">Reference proteome</keyword>
<proteinExistence type="predicted"/>